<name>A0ABX7QER9_9FLAO</name>
<evidence type="ECO:0000313" key="2">
    <source>
        <dbReference type="Proteomes" id="UP000663440"/>
    </source>
</evidence>
<keyword evidence="2" id="KW-1185">Reference proteome</keyword>
<reference evidence="1 2" key="1">
    <citation type="submission" date="2021-03" db="EMBL/GenBank/DDBJ databases">
        <title>Flavobacterium kribbensis sp. nov, an endophytic bacteria, isolated from soybean.</title>
        <authorList>
            <person name="Lee J."/>
            <person name="Seo J."/>
        </authorList>
    </citation>
    <scope>NUCLEOTIDE SEQUENCE [LARGE SCALE GENOMIC DNA]</scope>
    <source>
        <strain evidence="1 2">BB8</strain>
    </source>
</reference>
<proteinExistence type="predicted"/>
<protein>
    <submittedName>
        <fullName evidence="1">Uncharacterized protein</fullName>
    </submittedName>
</protein>
<sequence length="231" mass="26566">MDYNRMQQFSAADKFNLLEYILEKSPDTFLQIVTVSGRSYNVKILNISITKYNKENIALFGLYTEKWIFDDNILYIPIHALESIVISGAHDIVDIFSLGTVVSNVYETSGKLEVLRTFKDFGDQILEKYNMPMSITAMDLPEDGKILNRLIKLTHTILHAVMNVLGDNDALAIWKEKVNVTGVSFKNDTTFNIDMKNNTLLTLHYPFFDINYKEINQNELTSSIKEYLELI</sequence>
<organism evidence="1 2">
    <name type="scientific">Flavobacterium endoglycinae</name>
    <dbReference type="NCBI Taxonomy" id="2816357"/>
    <lineage>
        <taxon>Bacteria</taxon>
        <taxon>Pseudomonadati</taxon>
        <taxon>Bacteroidota</taxon>
        <taxon>Flavobacteriia</taxon>
        <taxon>Flavobacteriales</taxon>
        <taxon>Flavobacteriaceae</taxon>
        <taxon>Flavobacterium</taxon>
    </lineage>
</organism>
<gene>
    <name evidence="1" type="ORF">J0383_01770</name>
</gene>
<dbReference type="RefSeq" id="WP_207296742.1">
    <property type="nucleotide sequence ID" value="NZ_CP071448.1"/>
</dbReference>
<dbReference type="Proteomes" id="UP000663440">
    <property type="component" value="Chromosome"/>
</dbReference>
<accession>A0ABX7QER9</accession>
<dbReference type="EMBL" id="CP071448">
    <property type="protein sequence ID" value="QSW89556.1"/>
    <property type="molecule type" value="Genomic_DNA"/>
</dbReference>
<evidence type="ECO:0000313" key="1">
    <source>
        <dbReference type="EMBL" id="QSW89556.1"/>
    </source>
</evidence>